<organism evidence="2">
    <name type="scientific">Arundo donax</name>
    <name type="common">Giant reed</name>
    <name type="synonym">Donax arundinaceus</name>
    <dbReference type="NCBI Taxonomy" id="35708"/>
    <lineage>
        <taxon>Eukaryota</taxon>
        <taxon>Viridiplantae</taxon>
        <taxon>Streptophyta</taxon>
        <taxon>Embryophyta</taxon>
        <taxon>Tracheophyta</taxon>
        <taxon>Spermatophyta</taxon>
        <taxon>Magnoliopsida</taxon>
        <taxon>Liliopsida</taxon>
        <taxon>Poales</taxon>
        <taxon>Poaceae</taxon>
        <taxon>PACMAD clade</taxon>
        <taxon>Arundinoideae</taxon>
        <taxon>Arundineae</taxon>
        <taxon>Arundo</taxon>
    </lineage>
</organism>
<evidence type="ECO:0000256" key="1">
    <source>
        <dbReference type="SAM" id="MobiDB-lite"/>
    </source>
</evidence>
<proteinExistence type="predicted"/>
<sequence>MEGVEKPEQRSSLSETSMCALARTRTSMSSSDTIILRRWSALREWKEAESCRIHGEADPPQSSEMRLNMAARGLALSLSDSRHGKRRNRRSGVVE</sequence>
<accession>A0A0A9G8R0</accession>
<protein>
    <submittedName>
        <fullName evidence="2">Uncharacterized protein</fullName>
    </submittedName>
</protein>
<feature type="region of interest" description="Disordered" evidence="1">
    <location>
        <begin position="75"/>
        <end position="95"/>
    </location>
</feature>
<reference evidence="2" key="2">
    <citation type="journal article" date="2015" name="Data Brief">
        <title>Shoot transcriptome of the giant reed, Arundo donax.</title>
        <authorList>
            <person name="Barrero R.A."/>
            <person name="Guerrero F.D."/>
            <person name="Moolhuijzen P."/>
            <person name="Goolsby J.A."/>
            <person name="Tidwell J."/>
            <person name="Bellgard S.E."/>
            <person name="Bellgard M.I."/>
        </authorList>
    </citation>
    <scope>NUCLEOTIDE SEQUENCE</scope>
    <source>
        <tissue evidence="2">Shoot tissue taken approximately 20 cm above the soil surface</tissue>
    </source>
</reference>
<feature type="compositionally biased region" description="Basic residues" evidence="1">
    <location>
        <begin position="83"/>
        <end position="95"/>
    </location>
</feature>
<dbReference type="EMBL" id="GBRH01178955">
    <property type="protein sequence ID" value="JAE18941.1"/>
    <property type="molecule type" value="Transcribed_RNA"/>
</dbReference>
<name>A0A0A9G8R0_ARUDO</name>
<evidence type="ECO:0000313" key="2">
    <source>
        <dbReference type="EMBL" id="JAE18941.1"/>
    </source>
</evidence>
<dbReference type="AlphaFoldDB" id="A0A0A9G8R0"/>
<reference evidence="2" key="1">
    <citation type="submission" date="2014-09" db="EMBL/GenBank/DDBJ databases">
        <authorList>
            <person name="Magalhaes I.L.F."/>
            <person name="Oliveira U."/>
            <person name="Santos F.R."/>
            <person name="Vidigal T.H.D.A."/>
            <person name="Brescovit A.D."/>
            <person name="Santos A.J."/>
        </authorList>
    </citation>
    <scope>NUCLEOTIDE SEQUENCE</scope>
    <source>
        <tissue evidence="2">Shoot tissue taken approximately 20 cm above the soil surface</tissue>
    </source>
</reference>